<dbReference type="STRING" id="52247.A0A4T0X2U9"/>
<gene>
    <name evidence="6" type="ORF">CANINC_001883</name>
</gene>
<evidence type="ECO:0000313" key="7">
    <source>
        <dbReference type="Proteomes" id="UP000307173"/>
    </source>
</evidence>
<reference evidence="6 7" key="1">
    <citation type="journal article" date="2019" name="Front. Genet.">
        <title>Whole-Genome Sequencing of the Opportunistic Yeast Pathogen Candida inconspicua Uncovers Its Hybrid Origin.</title>
        <authorList>
            <person name="Mixao V."/>
            <person name="Hansen A.P."/>
            <person name="Saus E."/>
            <person name="Boekhout T."/>
            <person name="Lass-Florl C."/>
            <person name="Gabaldon T."/>
        </authorList>
    </citation>
    <scope>NUCLEOTIDE SEQUENCE [LARGE SCALE GENOMIC DNA]</scope>
    <source>
        <strain evidence="6 7">CBS 180</strain>
    </source>
</reference>
<dbReference type="PANTHER" id="PTHR13377">
    <property type="entry name" value="PLACENTAL PROTEIN 6"/>
    <property type="match status" value="1"/>
</dbReference>
<organism evidence="6 7">
    <name type="scientific">Pichia inconspicua</name>
    <dbReference type="NCBI Taxonomy" id="52247"/>
    <lineage>
        <taxon>Eukaryota</taxon>
        <taxon>Fungi</taxon>
        <taxon>Dikarya</taxon>
        <taxon>Ascomycota</taxon>
        <taxon>Saccharomycotina</taxon>
        <taxon>Pichiomycetes</taxon>
        <taxon>Pichiales</taxon>
        <taxon>Pichiaceae</taxon>
        <taxon>Pichia</taxon>
    </lineage>
</organism>
<dbReference type="GO" id="GO:0005794">
    <property type="term" value="C:Golgi apparatus"/>
    <property type="evidence" value="ECO:0007669"/>
    <property type="project" value="TreeGrafter"/>
</dbReference>
<evidence type="ECO:0000256" key="5">
    <source>
        <dbReference type="SAM" id="Phobius"/>
    </source>
</evidence>
<evidence type="ECO:0000256" key="2">
    <source>
        <dbReference type="ARBA" id="ARBA00022692"/>
    </source>
</evidence>
<keyword evidence="3 5" id="KW-1133">Transmembrane helix</keyword>
<dbReference type="Pfam" id="PF08551">
    <property type="entry name" value="DUF1751"/>
    <property type="match status" value="1"/>
</dbReference>
<dbReference type="PANTHER" id="PTHR13377:SF3">
    <property type="entry name" value="TRANSMEMBRANE PROTEIN 115"/>
    <property type="match status" value="1"/>
</dbReference>
<proteinExistence type="predicted"/>
<name>A0A4T0X2U9_9ASCO</name>
<dbReference type="GO" id="GO:0006890">
    <property type="term" value="P:retrograde vesicle-mediated transport, Golgi to endoplasmic reticulum"/>
    <property type="evidence" value="ECO:0007669"/>
    <property type="project" value="InterPro"/>
</dbReference>
<protein>
    <submittedName>
        <fullName evidence="6">Uncharacterized protein</fullName>
    </submittedName>
</protein>
<dbReference type="GO" id="GO:0016020">
    <property type="term" value="C:membrane"/>
    <property type="evidence" value="ECO:0007669"/>
    <property type="project" value="UniProtKB-SubCell"/>
</dbReference>
<feature type="transmembrane region" description="Helical" evidence="5">
    <location>
        <begin position="137"/>
        <end position="158"/>
    </location>
</feature>
<evidence type="ECO:0000256" key="1">
    <source>
        <dbReference type="ARBA" id="ARBA00004141"/>
    </source>
</evidence>
<dbReference type="SMART" id="SM01160">
    <property type="entry name" value="DUF1751"/>
    <property type="match status" value="1"/>
</dbReference>
<dbReference type="AlphaFoldDB" id="A0A4T0X2U9"/>
<feature type="transmembrane region" description="Helical" evidence="5">
    <location>
        <begin position="170"/>
        <end position="188"/>
    </location>
</feature>
<sequence>MRIDIDVISNLAVKYTTVPLITLVYLALTITLSAVTSYIRTQSYQTLLSDNPSLAFDDIIIPSLQLVPSHIVFHPWTLWTSTYVETSPLQFIFGIIIIYFGITFLESQWNPQSLTDDNEDVTSLLNAQKPVSETFKFNTFVVIVSNFICLLITSFIYILKGSYETLNHPLQYGLFILMLPLSVVAKQLTPERNIKVFSLFKFRLKRSPFILLCFALVLSIVKFSLSPILPAIVSFMTAWYYLRYLQLSPAINSQILPAPNNTSAIVRGDPSDTFSLVEFFPDLIKGTLKPVFDGFYQVAVLLGVVRPWNDDDVDIGNLRSNLRVSGASKSKTASGNETDERRKQIALKMLEQTVTQES</sequence>
<feature type="transmembrane region" description="Helical" evidence="5">
    <location>
        <begin position="209"/>
        <end position="242"/>
    </location>
</feature>
<dbReference type="EMBL" id="SELW01000283">
    <property type="protein sequence ID" value="TID29609.1"/>
    <property type="molecule type" value="Genomic_DNA"/>
</dbReference>
<evidence type="ECO:0000256" key="3">
    <source>
        <dbReference type="ARBA" id="ARBA00022989"/>
    </source>
</evidence>
<comment type="caution">
    <text evidence="6">The sequence shown here is derived from an EMBL/GenBank/DDBJ whole genome shotgun (WGS) entry which is preliminary data.</text>
</comment>
<evidence type="ECO:0000256" key="4">
    <source>
        <dbReference type="ARBA" id="ARBA00023136"/>
    </source>
</evidence>
<keyword evidence="7" id="KW-1185">Reference proteome</keyword>
<keyword evidence="4 5" id="KW-0472">Membrane</keyword>
<feature type="transmembrane region" description="Helical" evidence="5">
    <location>
        <begin position="20"/>
        <end position="39"/>
    </location>
</feature>
<comment type="subcellular location">
    <subcellularLocation>
        <location evidence="1">Membrane</location>
        <topology evidence="1">Multi-pass membrane protein</topology>
    </subcellularLocation>
</comment>
<dbReference type="InterPro" id="IPR013861">
    <property type="entry name" value="TMEM115/Pdh1/Rbl19"/>
</dbReference>
<dbReference type="Proteomes" id="UP000307173">
    <property type="component" value="Unassembled WGS sequence"/>
</dbReference>
<dbReference type="OrthoDB" id="73612at2759"/>
<evidence type="ECO:0000313" key="6">
    <source>
        <dbReference type="EMBL" id="TID29609.1"/>
    </source>
</evidence>
<keyword evidence="2 5" id="KW-0812">Transmembrane</keyword>
<accession>A0A4T0X2U9</accession>
<feature type="transmembrane region" description="Helical" evidence="5">
    <location>
        <begin position="88"/>
        <end position="105"/>
    </location>
</feature>